<comment type="function">
    <text evidence="7 10 11">Participates actively in the response to hyperosmotic and heat shock by preventing the aggregation of stress-denatured proteins, in association with DnaK and GrpE. It is the nucleotide exchange factor for DnaK and may function as a thermosensor. Unfolded proteins bind initially to DnaJ; upon interaction with the DnaJ-bound protein, DnaK hydrolyzes its bound ATP, resulting in the formation of a stable complex. GrpE releases ADP from DnaK; ATP binding to DnaK triggers the release of the substrate protein, thus completing the reaction cycle. Several rounds of ATP-dependent interactions between DnaJ, DnaK and GrpE are required for fully efficient folding.</text>
</comment>
<dbReference type="Gene3D" id="2.30.22.10">
    <property type="entry name" value="Head domain of nucleotide exchange factor GrpE"/>
    <property type="match status" value="1"/>
</dbReference>
<name>A0A4U8YRF1_9BACT</name>
<dbReference type="GO" id="GO:0000774">
    <property type="term" value="F:adenyl-nucleotide exchange factor activity"/>
    <property type="evidence" value="ECO:0007669"/>
    <property type="project" value="InterPro"/>
</dbReference>
<evidence type="ECO:0000256" key="4">
    <source>
        <dbReference type="ARBA" id="ARBA00022490"/>
    </source>
</evidence>
<evidence type="ECO:0000256" key="9">
    <source>
        <dbReference type="ARBA" id="ARBA00076414"/>
    </source>
</evidence>
<dbReference type="Gene3D" id="3.90.20.20">
    <property type="match status" value="1"/>
</dbReference>
<comment type="subcellular location">
    <subcellularLocation>
        <location evidence="1 10">Cytoplasm</location>
    </subcellularLocation>
</comment>
<dbReference type="Pfam" id="PF01025">
    <property type="entry name" value="GrpE"/>
    <property type="match status" value="1"/>
</dbReference>
<dbReference type="InterPro" id="IPR013805">
    <property type="entry name" value="GrpE_CC"/>
</dbReference>
<dbReference type="Proteomes" id="UP000507962">
    <property type="component" value="Unassembled WGS sequence"/>
</dbReference>
<dbReference type="CDD" id="cd00446">
    <property type="entry name" value="GrpE"/>
    <property type="match status" value="1"/>
</dbReference>
<dbReference type="RefSeq" id="WP_180142944.1">
    <property type="nucleotide sequence ID" value="NZ_CAADHO010000006.1"/>
</dbReference>
<reference evidence="14 15" key="1">
    <citation type="submission" date="2019-03" db="EMBL/GenBank/DDBJ databases">
        <authorList>
            <person name="Nijsse B."/>
        </authorList>
    </citation>
    <scope>NUCLEOTIDE SEQUENCE [LARGE SCALE GENOMIC DNA]</scope>
    <source>
        <strain evidence="14">Desulfoluna butyratoxydans MSL71</strain>
    </source>
</reference>
<dbReference type="GO" id="GO:0042803">
    <property type="term" value="F:protein homodimerization activity"/>
    <property type="evidence" value="ECO:0007669"/>
    <property type="project" value="InterPro"/>
</dbReference>
<dbReference type="SUPFAM" id="SSF51064">
    <property type="entry name" value="Head domain of nucleotide exchange factor GrpE"/>
    <property type="match status" value="1"/>
</dbReference>
<gene>
    <name evidence="10" type="primary">grpE</name>
    <name evidence="14" type="ORF">MSL71_35520</name>
</gene>
<dbReference type="NCBIfam" id="NF010748">
    <property type="entry name" value="PRK14150.1"/>
    <property type="match status" value="1"/>
</dbReference>
<accession>A0A4U8YRF1</accession>
<dbReference type="PRINTS" id="PR00773">
    <property type="entry name" value="GRPEPROTEIN"/>
</dbReference>
<evidence type="ECO:0000256" key="3">
    <source>
        <dbReference type="ARBA" id="ARBA00011738"/>
    </source>
</evidence>
<evidence type="ECO:0000256" key="5">
    <source>
        <dbReference type="ARBA" id="ARBA00023016"/>
    </source>
</evidence>
<keyword evidence="15" id="KW-1185">Reference proteome</keyword>
<evidence type="ECO:0000313" key="15">
    <source>
        <dbReference type="Proteomes" id="UP000507962"/>
    </source>
</evidence>
<keyword evidence="4 10" id="KW-0963">Cytoplasm</keyword>
<evidence type="ECO:0000256" key="6">
    <source>
        <dbReference type="ARBA" id="ARBA00023186"/>
    </source>
</evidence>
<feature type="compositionally biased region" description="Acidic residues" evidence="13">
    <location>
        <begin position="27"/>
        <end position="49"/>
    </location>
</feature>
<evidence type="ECO:0000256" key="1">
    <source>
        <dbReference type="ARBA" id="ARBA00004496"/>
    </source>
</evidence>
<proteinExistence type="inferred from homology"/>
<evidence type="ECO:0000256" key="2">
    <source>
        <dbReference type="ARBA" id="ARBA00009054"/>
    </source>
</evidence>
<dbReference type="PANTHER" id="PTHR21237:SF23">
    <property type="entry name" value="GRPE PROTEIN HOMOLOG, MITOCHONDRIAL"/>
    <property type="match status" value="1"/>
</dbReference>
<feature type="region of interest" description="Disordered" evidence="13">
    <location>
        <begin position="1"/>
        <end position="71"/>
    </location>
</feature>
<feature type="compositionally biased region" description="Basic and acidic residues" evidence="13">
    <location>
        <begin position="50"/>
        <end position="71"/>
    </location>
</feature>
<dbReference type="InterPro" id="IPR009012">
    <property type="entry name" value="GrpE_head"/>
</dbReference>
<keyword evidence="5 10" id="KW-0346">Stress response</keyword>
<dbReference type="HAMAP" id="MF_01151">
    <property type="entry name" value="GrpE"/>
    <property type="match status" value="1"/>
</dbReference>
<organism evidence="14 15">
    <name type="scientific">Desulfoluna butyratoxydans</name>
    <dbReference type="NCBI Taxonomy" id="231438"/>
    <lineage>
        <taxon>Bacteria</taxon>
        <taxon>Pseudomonadati</taxon>
        <taxon>Thermodesulfobacteriota</taxon>
        <taxon>Desulfobacteria</taxon>
        <taxon>Desulfobacterales</taxon>
        <taxon>Desulfolunaceae</taxon>
        <taxon>Desulfoluna</taxon>
    </lineage>
</organism>
<dbReference type="FunFam" id="2.30.22.10:FF:000001">
    <property type="entry name" value="Protein GrpE"/>
    <property type="match status" value="1"/>
</dbReference>
<dbReference type="InterPro" id="IPR000740">
    <property type="entry name" value="GrpE"/>
</dbReference>
<comment type="similarity">
    <text evidence="2 10 12">Belongs to the GrpE family.</text>
</comment>
<evidence type="ECO:0000256" key="13">
    <source>
        <dbReference type="SAM" id="MobiDB-lite"/>
    </source>
</evidence>
<evidence type="ECO:0000256" key="12">
    <source>
        <dbReference type="RuleBase" id="RU004478"/>
    </source>
</evidence>
<protein>
    <recommendedName>
        <fullName evidence="8 10">Protein GrpE</fullName>
    </recommendedName>
    <alternativeName>
        <fullName evidence="9 10">HSP-70 cofactor</fullName>
    </alternativeName>
</protein>
<dbReference type="NCBIfam" id="NF010738">
    <property type="entry name" value="PRK14140.1"/>
    <property type="match status" value="1"/>
</dbReference>
<dbReference type="GO" id="GO:0051082">
    <property type="term" value="F:unfolded protein binding"/>
    <property type="evidence" value="ECO:0007669"/>
    <property type="project" value="TreeGrafter"/>
</dbReference>
<evidence type="ECO:0000313" key="14">
    <source>
        <dbReference type="EMBL" id="VFQ45889.1"/>
    </source>
</evidence>
<dbReference type="SUPFAM" id="SSF58014">
    <property type="entry name" value="Coiled-coil domain of nucleotide exchange factor GrpE"/>
    <property type="match status" value="1"/>
</dbReference>
<dbReference type="PROSITE" id="PS01071">
    <property type="entry name" value="GRPE"/>
    <property type="match status" value="1"/>
</dbReference>
<dbReference type="GO" id="GO:0051087">
    <property type="term" value="F:protein-folding chaperone binding"/>
    <property type="evidence" value="ECO:0007669"/>
    <property type="project" value="InterPro"/>
</dbReference>
<dbReference type="GO" id="GO:0005829">
    <property type="term" value="C:cytosol"/>
    <property type="evidence" value="ECO:0007669"/>
    <property type="project" value="TreeGrafter"/>
</dbReference>
<evidence type="ECO:0000256" key="10">
    <source>
        <dbReference type="HAMAP-Rule" id="MF_01151"/>
    </source>
</evidence>
<dbReference type="EMBL" id="CAADHO010000006">
    <property type="protein sequence ID" value="VFQ45889.1"/>
    <property type="molecule type" value="Genomic_DNA"/>
</dbReference>
<dbReference type="PANTHER" id="PTHR21237">
    <property type="entry name" value="GRPE PROTEIN"/>
    <property type="match status" value="1"/>
</dbReference>
<evidence type="ECO:0000256" key="7">
    <source>
        <dbReference type="ARBA" id="ARBA00053401"/>
    </source>
</evidence>
<evidence type="ECO:0000256" key="11">
    <source>
        <dbReference type="RuleBase" id="RU000639"/>
    </source>
</evidence>
<sequence length="225" mass="24784">MAKNSQNHTDAKGETPGEETVAQASEAVEEVTGEETAVDEAPAEEAEAEEVAKSPEELMEEKVKEAEAKAAESYDRLLRSTAEFENFKKRSAREFQESKKYANEAFIKQLLPVIDNLERAVESTGDGSDESGQGVIEGVKMTLTEITKVFEKFHLKPLESEGKPFDPNFHQAVIQEETNAVPENTVVKEMQKGYLLHDRLIRPAMVVVSKAAALSAGENEKAEAE</sequence>
<dbReference type="AlphaFoldDB" id="A0A4U8YRF1"/>
<dbReference type="GO" id="GO:0006457">
    <property type="term" value="P:protein folding"/>
    <property type="evidence" value="ECO:0007669"/>
    <property type="project" value="InterPro"/>
</dbReference>
<keyword evidence="6 10" id="KW-0143">Chaperone</keyword>
<evidence type="ECO:0000256" key="8">
    <source>
        <dbReference type="ARBA" id="ARBA00072274"/>
    </source>
</evidence>
<comment type="subunit">
    <text evidence="3 10">Homodimer.</text>
</comment>